<evidence type="ECO:0000313" key="8">
    <source>
        <dbReference type="Ensembl" id="ENSGGOP00000031922.1"/>
    </source>
</evidence>
<evidence type="ECO:0000313" key="9">
    <source>
        <dbReference type="Proteomes" id="UP000001519"/>
    </source>
</evidence>
<feature type="region of interest" description="Disordered" evidence="7">
    <location>
        <begin position="1"/>
        <end position="42"/>
    </location>
</feature>
<dbReference type="GO" id="GO:0000221">
    <property type="term" value="C:vacuolar proton-transporting V-type ATPase, V1 domain"/>
    <property type="evidence" value="ECO:0000318"/>
    <property type="project" value="GO_Central"/>
</dbReference>
<evidence type="ECO:0000256" key="7">
    <source>
        <dbReference type="SAM" id="MobiDB-lite"/>
    </source>
</evidence>
<feature type="region of interest" description="Disordered" evidence="7">
    <location>
        <begin position="77"/>
        <end position="130"/>
    </location>
</feature>
<dbReference type="EMBL" id="CABD030044185">
    <property type="status" value="NOT_ANNOTATED_CDS"/>
    <property type="molecule type" value="Genomic_DNA"/>
</dbReference>
<dbReference type="Ensembl" id="ENSGGOT00000066712.1">
    <property type="protein sequence ID" value="ENSGGOP00000031922.1"/>
    <property type="gene ID" value="ENSGGOG00000005997.3"/>
</dbReference>
<accession>A0A2I2YAI6</accession>
<dbReference type="AlphaFoldDB" id="A0A2I2YAI6"/>
<name>A0A2I2YAI6_GORGO</name>
<dbReference type="InterPro" id="IPR005124">
    <property type="entry name" value="V-ATPase_G"/>
</dbReference>
<dbReference type="FunFam" id="1.20.5.2950:FF:000001">
    <property type="entry name" value="V-type proton ATPase subunit G"/>
    <property type="match status" value="1"/>
</dbReference>
<keyword evidence="2 6" id="KW-0813">Transport</keyword>
<evidence type="ECO:0000256" key="6">
    <source>
        <dbReference type="RuleBase" id="RU364019"/>
    </source>
</evidence>
<organism evidence="8 9">
    <name type="scientific">Gorilla gorilla gorilla</name>
    <name type="common">Western lowland gorilla</name>
    <dbReference type="NCBI Taxonomy" id="9595"/>
    <lineage>
        <taxon>Eukaryota</taxon>
        <taxon>Metazoa</taxon>
        <taxon>Chordata</taxon>
        <taxon>Craniata</taxon>
        <taxon>Vertebrata</taxon>
        <taxon>Euteleostomi</taxon>
        <taxon>Mammalia</taxon>
        <taxon>Eutheria</taxon>
        <taxon>Euarchontoglires</taxon>
        <taxon>Primates</taxon>
        <taxon>Haplorrhini</taxon>
        <taxon>Catarrhini</taxon>
        <taxon>Hominidae</taxon>
        <taxon>Gorilla</taxon>
    </lineage>
</organism>
<dbReference type="Pfam" id="PF03179">
    <property type="entry name" value="V-ATPase_G"/>
    <property type="match status" value="1"/>
</dbReference>
<proteinExistence type="inferred from homology"/>
<feature type="compositionally biased region" description="Polar residues" evidence="7">
    <location>
        <begin position="118"/>
        <end position="129"/>
    </location>
</feature>
<dbReference type="GO" id="GO:0046961">
    <property type="term" value="F:proton-transporting ATPase activity, rotational mechanism"/>
    <property type="evidence" value="ECO:0000318"/>
    <property type="project" value="GO_Central"/>
</dbReference>
<evidence type="ECO:0000256" key="2">
    <source>
        <dbReference type="ARBA" id="ARBA00022448"/>
    </source>
</evidence>
<reference evidence="8" key="4">
    <citation type="submission" date="2025-09" db="UniProtKB">
        <authorList>
            <consortium name="Ensembl"/>
        </authorList>
    </citation>
    <scope>IDENTIFICATION</scope>
</reference>
<comment type="subunit">
    <text evidence="5">V-ATPase is a heteromultimeric enzyme made up of two complexes: the ATP-hydrolytic V1 complex and the proton translocation V0 complex. The V1 complex consists of three catalytic AB heterodimers that form a heterohexamer, three peripheral stalks each consisting of EG heterodimers, one central rotor including subunits D and F, and the regulatory subunits C and H. The proton translocation complex V0 consists of the proton transport subunit a, a ring of proteolipid subunits c9c'', rotary subunit d, subunits e and f, and the accessory subunits ATP6AP1/Ac45 and ATP6AP2/PRR.</text>
</comment>
<evidence type="ECO:0000256" key="4">
    <source>
        <dbReference type="ARBA" id="ARBA00023065"/>
    </source>
</evidence>
<dbReference type="InParanoid" id="A0A2I2YAI6"/>
<dbReference type="GO" id="GO:0097401">
    <property type="term" value="P:synaptic vesicle lumen acidification"/>
    <property type="evidence" value="ECO:0000318"/>
    <property type="project" value="GO_Central"/>
</dbReference>
<gene>
    <name evidence="8" type="primary">ATP6V1G2</name>
</gene>
<dbReference type="STRING" id="9593.ENSGGOP00000031922"/>
<dbReference type="PANTHER" id="PTHR12713">
    <property type="entry name" value="VACUOLAR ATP SYNTHASE SUBUNIT G"/>
    <property type="match status" value="1"/>
</dbReference>
<comment type="similarity">
    <text evidence="1 6">Belongs to the V-ATPase G subunit family.</text>
</comment>
<dbReference type="PANTHER" id="PTHR12713:SF33">
    <property type="entry name" value="V-TYPE PROTON ATPASE SUBUNIT G"/>
    <property type="match status" value="1"/>
</dbReference>
<feature type="compositionally biased region" description="Basic and acidic residues" evidence="7">
    <location>
        <begin position="77"/>
        <end position="96"/>
    </location>
</feature>
<evidence type="ECO:0000256" key="1">
    <source>
        <dbReference type="ARBA" id="ARBA00010066"/>
    </source>
</evidence>
<reference evidence="8" key="3">
    <citation type="submission" date="2025-08" db="UniProtKB">
        <authorList>
            <consortium name="Ensembl"/>
        </authorList>
    </citation>
    <scope>IDENTIFICATION</scope>
</reference>
<dbReference type="Proteomes" id="UP000001519">
    <property type="component" value="Chromosome 6"/>
</dbReference>
<dbReference type="NCBIfam" id="TIGR01147">
    <property type="entry name" value="V_ATP_synt_G"/>
    <property type="match status" value="1"/>
</dbReference>
<comment type="function">
    <text evidence="6">Subunit of the V1 complex of vacuolar(H+)-ATPase (V-ATPase), a multisubunit enzyme composed of a peripheral complex (V1) that hydrolyzes ATP and a membrane integral complex (V0) that translocates protons. V-ATPase is responsible for acidifying and maintaining the pH of intracellular compartments and in some cell types, is targeted to the plasma membrane, where it is responsible for acidifying the extracellular environment.</text>
</comment>
<feature type="compositionally biased region" description="Polar residues" evidence="7">
    <location>
        <begin position="97"/>
        <end position="109"/>
    </location>
</feature>
<evidence type="ECO:0000256" key="5">
    <source>
        <dbReference type="ARBA" id="ARBA00046696"/>
    </source>
</evidence>
<dbReference type="GO" id="GO:0016887">
    <property type="term" value="F:ATP hydrolysis activity"/>
    <property type="evidence" value="ECO:0000318"/>
    <property type="project" value="GO_Central"/>
</dbReference>
<keyword evidence="3 6" id="KW-0375">Hydrogen ion transport</keyword>
<dbReference type="SMR" id="A0A2I2YAI6"/>
<keyword evidence="4 6" id="KW-0406">Ion transport</keyword>
<dbReference type="Bgee" id="ENSGGOG00000005997">
    <property type="expression patterns" value="Expressed in cerebellum and 5 other cell types or tissues"/>
</dbReference>
<protein>
    <recommendedName>
        <fullName evidence="6">V-type proton ATPase subunit G</fullName>
    </recommendedName>
</protein>
<dbReference type="GeneTree" id="ENSGT00940000161280"/>
<keyword evidence="9" id="KW-1185">Reference proteome</keyword>
<reference evidence="9" key="1">
    <citation type="submission" date="2011-05" db="EMBL/GenBank/DDBJ databases">
        <title>Insights into the evolution of the great apes provided by the gorilla genome.</title>
        <authorList>
            <person name="Scally A."/>
        </authorList>
    </citation>
    <scope>NUCLEOTIDE SEQUENCE [LARGE SCALE GENOMIC DNA]</scope>
</reference>
<dbReference type="Gene3D" id="1.20.5.2950">
    <property type="match status" value="1"/>
</dbReference>
<reference evidence="8 9" key="2">
    <citation type="journal article" date="2012" name="Nature">
        <title>Insights into hominid evolution from the gorilla genome sequence.</title>
        <authorList>
            <person name="Scally A."/>
            <person name="Dutheil J.Y."/>
            <person name="Hillier L.W."/>
            <person name="Jordan G.E."/>
            <person name="Goodhead I."/>
            <person name="Herrero J."/>
            <person name="Hobolth A."/>
            <person name="Lappalainen T."/>
            <person name="Mailund T."/>
            <person name="Marques-Bonet T."/>
            <person name="McCarthy S."/>
            <person name="Montgomery S.H."/>
            <person name="Schwalie P.C."/>
            <person name="Tang Y.A."/>
            <person name="Ward M.C."/>
            <person name="Xue Y."/>
            <person name="Yngvadottir B."/>
            <person name="Alkan C."/>
            <person name="Andersen L.N."/>
            <person name="Ayub Q."/>
            <person name="Ball E.V."/>
            <person name="Beal K."/>
            <person name="Bradley B.J."/>
            <person name="Chen Y."/>
            <person name="Clee C.M."/>
            <person name="Fitzgerald S."/>
            <person name="Graves T.A."/>
            <person name="Gu Y."/>
            <person name="Heath P."/>
            <person name="Heger A."/>
            <person name="Karakoc E."/>
            <person name="Kolb-Kokocinski A."/>
            <person name="Laird G.K."/>
            <person name="Lunter G."/>
            <person name="Meader S."/>
            <person name="Mort M."/>
            <person name="Mullikin J.C."/>
            <person name="Munch K."/>
            <person name="O'Connor T.D."/>
            <person name="Phillips A.D."/>
            <person name="Prado-Martinez J."/>
            <person name="Rogers A.S."/>
            <person name="Sajjadian S."/>
            <person name="Schmidt D."/>
            <person name="Shaw K."/>
            <person name="Simpson J.T."/>
            <person name="Stenson P.D."/>
            <person name="Turner D.J."/>
            <person name="Vigilant L."/>
            <person name="Vilella A.J."/>
            <person name="Whitener W."/>
            <person name="Zhu B."/>
            <person name="Cooper D.N."/>
            <person name="de Jong P."/>
            <person name="Dermitzakis E.T."/>
            <person name="Eichler E.E."/>
            <person name="Flicek P."/>
            <person name="Goldman N."/>
            <person name="Mundy N.I."/>
            <person name="Ning Z."/>
            <person name="Odom D.T."/>
            <person name="Ponting C.P."/>
            <person name="Quail M.A."/>
            <person name="Ryder O.A."/>
            <person name="Searle S.M."/>
            <person name="Warren W.C."/>
            <person name="Wilson R.K."/>
            <person name="Schierup M.H."/>
            <person name="Rogers J."/>
            <person name="Tyler-Smith C."/>
            <person name="Durbin R."/>
        </authorList>
    </citation>
    <scope>NUCLEOTIDE SEQUENCE [LARGE SCALE GENOMIC DNA]</scope>
</reference>
<sequence>GGQQHAVPCPHGGPGGQGQPRAEAAGTGQGHRGGHRPGAVVGAAQHLHRGLGVAGGGPGPGPAVLQTRKARRLKQAKEEAQMEVEQYRREREHEFQSKQQAAMGSQGNLSAEVEQATRRQVQGMQSSQQRNRERVLAQLLGMVCDVRPQVHPNYRISA</sequence>
<evidence type="ECO:0000256" key="3">
    <source>
        <dbReference type="ARBA" id="ARBA00022781"/>
    </source>
</evidence>
<dbReference type="GO" id="GO:0030672">
    <property type="term" value="C:synaptic vesicle membrane"/>
    <property type="evidence" value="ECO:0000318"/>
    <property type="project" value="GO_Central"/>
</dbReference>